<gene>
    <name evidence="1" type="ORF">SCLCIDRAFT_747739</name>
</gene>
<dbReference type="AlphaFoldDB" id="A0A0C3D394"/>
<dbReference type="HOGENOM" id="CLU_1152333_0_0_1"/>
<accession>A0A0C3D394</accession>
<dbReference type="InParanoid" id="A0A0C3D394"/>
<dbReference type="EMBL" id="KN822313">
    <property type="protein sequence ID" value="KIM50889.1"/>
    <property type="molecule type" value="Genomic_DNA"/>
</dbReference>
<name>A0A0C3D394_9AGAM</name>
<protein>
    <submittedName>
        <fullName evidence="1">Uncharacterized protein</fullName>
    </submittedName>
</protein>
<sequence>MSTTENSLQRLTFASSCKKDHAARPFDVRGHKSVDQVDIMRMSCLVHACDETGEIYKRVLQVPFRLSVMRRTKFCDNDDSFSLMSVAPSRKVFGSMLRFEVWLVGEDATSSSSRSPGVYTYPGLYESLGLRIASFQALLEIGSPESSSSQSLLHSIWWSSQRSNWNKAVADGKHPVCSLLRPSRWNQMCLSIGTEIEIMVIAGFQKQRLRISSCNNCKQGDIYAQINTCADTSHLRKTTAY</sequence>
<reference evidence="1 2" key="1">
    <citation type="submission" date="2014-04" db="EMBL/GenBank/DDBJ databases">
        <authorList>
            <consortium name="DOE Joint Genome Institute"/>
            <person name="Kuo A."/>
            <person name="Kohler A."/>
            <person name="Nagy L.G."/>
            <person name="Floudas D."/>
            <person name="Copeland A."/>
            <person name="Barry K.W."/>
            <person name="Cichocki N."/>
            <person name="Veneault-Fourrey C."/>
            <person name="LaButti K."/>
            <person name="Lindquist E.A."/>
            <person name="Lipzen A."/>
            <person name="Lundell T."/>
            <person name="Morin E."/>
            <person name="Murat C."/>
            <person name="Sun H."/>
            <person name="Tunlid A."/>
            <person name="Henrissat B."/>
            <person name="Grigoriev I.V."/>
            <person name="Hibbett D.S."/>
            <person name="Martin F."/>
            <person name="Nordberg H.P."/>
            <person name="Cantor M.N."/>
            <person name="Hua S.X."/>
        </authorList>
    </citation>
    <scope>NUCLEOTIDE SEQUENCE [LARGE SCALE GENOMIC DNA]</scope>
    <source>
        <strain evidence="1 2">Foug A</strain>
    </source>
</reference>
<dbReference type="Proteomes" id="UP000053989">
    <property type="component" value="Unassembled WGS sequence"/>
</dbReference>
<organism evidence="1 2">
    <name type="scientific">Scleroderma citrinum Foug A</name>
    <dbReference type="NCBI Taxonomy" id="1036808"/>
    <lineage>
        <taxon>Eukaryota</taxon>
        <taxon>Fungi</taxon>
        <taxon>Dikarya</taxon>
        <taxon>Basidiomycota</taxon>
        <taxon>Agaricomycotina</taxon>
        <taxon>Agaricomycetes</taxon>
        <taxon>Agaricomycetidae</taxon>
        <taxon>Boletales</taxon>
        <taxon>Sclerodermatineae</taxon>
        <taxon>Sclerodermataceae</taxon>
        <taxon>Scleroderma</taxon>
    </lineage>
</organism>
<reference evidence="2" key="2">
    <citation type="submission" date="2015-01" db="EMBL/GenBank/DDBJ databases">
        <title>Evolutionary Origins and Diversification of the Mycorrhizal Mutualists.</title>
        <authorList>
            <consortium name="DOE Joint Genome Institute"/>
            <consortium name="Mycorrhizal Genomics Consortium"/>
            <person name="Kohler A."/>
            <person name="Kuo A."/>
            <person name="Nagy L.G."/>
            <person name="Floudas D."/>
            <person name="Copeland A."/>
            <person name="Barry K.W."/>
            <person name="Cichocki N."/>
            <person name="Veneault-Fourrey C."/>
            <person name="LaButti K."/>
            <person name="Lindquist E.A."/>
            <person name="Lipzen A."/>
            <person name="Lundell T."/>
            <person name="Morin E."/>
            <person name="Murat C."/>
            <person name="Riley R."/>
            <person name="Ohm R."/>
            <person name="Sun H."/>
            <person name="Tunlid A."/>
            <person name="Henrissat B."/>
            <person name="Grigoriev I.V."/>
            <person name="Hibbett D.S."/>
            <person name="Martin F."/>
        </authorList>
    </citation>
    <scope>NUCLEOTIDE SEQUENCE [LARGE SCALE GENOMIC DNA]</scope>
    <source>
        <strain evidence="2">Foug A</strain>
    </source>
</reference>
<evidence type="ECO:0000313" key="1">
    <source>
        <dbReference type="EMBL" id="KIM50889.1"/>
    </source>
</evidence>
<keyword evidence="2" id="KW-1185">Reference proteome</keyword>
<evidence type="ECO:0000313" key="2">
    <source>
        <dbReference type="Proteomes" id="UP000053989"/>
    </source>
</evidence>
<proteinExistence type="predicted"/>